<reference evidence="3" key="1">
    <citation type="journal article" date="2014" name="Genome Biol. Evol.">
        <title>The secreted proteins of Achlya hypogyna and Thraustotheca clavata identify the ancestral oomycete secretome and reveal gene acquisitions by horizontal gene transfer.</title>
        <authorList>
            <person name="Misner I."/>
            <person name="Blouin N."/>
            <person name="Leonard G."/>
            <person name="Richards T.A."/>
            <person name="Lane C.E."/>
        </authorList>
    </citation>
    <scope>NUCLEOTIDE SEQUENCE</scope>
    <source>
        <strain evidence="3">ATCC 48635</strain>
    </source>
</reference>
<dbReference type="EMBL" id="KM038678">
    <property type="protein sequence ID" value="AIG56139.1"/>
    <property type="molecule type" value="Genomic_DNA"/>
</dbReference>
<feature type="chain" id="PRO_5002026887" evidence="2">
    <location>
        <begin position="19"/>
        <end position="360"/>
    </location>
</feature>
<feature type="compositionally biased region" description="Basic and acidic residues" evidence="1">
    <location>
        <begin position="133"/>
        <end position="142"/>
    </location>
</feature>
<feature type="signal peptide" evidence="2">
    <location>
        <begin position="1"/>
        <end position="18"/>
    </location>
</feature>
<evidence type="ECO:0000313" key="3">
    <source>
        <dbReference type="EMBL" id="AIG56139.1"/>
    </source>
</evidence>
<feature type="region of interest" description="Disordered" evidence="1">
    <location>
        <begin position="111"/>
        <end position="146"/>
    </location>
</feature>
<accession>A0A0A7CNY6</accession>
<feature type="compositionally biased region" description="Polar residues" evidence="1">
    <location>
        <begin position="269"/>
        <end position="292"/>
    </location>
</feature>
<evidence type="ECO:0000256" key="2">
    <source>
        <dbReference type="SAM" id="SignalP"/>
    </source>
</evidence>
<proteinExistence type="predicted"/>
<feature type="region of interest" description="Disordered" evidence="1">
    <location>
        <begin position="164"/>
        <end position="323"/>
    </location>
</feature>
<evidence type="ECO:0000256" key="1">
    <source>
        <dbReference type="SAM" id="MobiDB-lite"/>
    </source>
</evidence>
<name>A0A0A7CNY6_ACHHY</name>
<feature type="compositionally biased region" description="Polar residues" evidence="1">
    <location>
        <begin position="187"/>
        <end position="203"/>
    </location>
</feature>
<feature type="compositionally biased region" description="Low complexity" evidence="1">
    <location>
        <begin position="233"/>
        <end position="244"/>
    </location>
</feature>
<dbReference type="AlphaFoldDB" id="A0A0A7CNY6"/>
<keyword evidence="2" id="KW-0732">Signal</keyword>
<organism evidence="3">
    <name type="scientific">Achlya hypogyna</name>
    <name type="common">Oomycete</name>
    <name type="synonym">Protoachlya hypogyna</name>
    <dbReference type="NCBI Taxonomy" id="1202772"/>
    <lineage>
        <taxon>Eukaryota</taxon>
        <taxon>Sar</taxon>
        <taxon>Stramenopiles</taxon>
        <taxon>Oomycota</taxon>
        <taxon>Saprolegniomycetes</taxon>
        <taxon>Saprolegniales</taxon>
        <taxon>Achlyaceae</taxon>
        <taxon>Achlya</taxon>
    </lineage>
</organism>
<protein>
    <submittedName>
        <fullName evidence="3">Secreted protein</fullName>
    </submittedName>
</protein>
<sequence length="360" mass="38587">MRAFSPLAIVAAAGIAQALPILFSQCTWTATDHAGQAWYCCAPRGASLLRLGLRICNRCDFYRLGRNECQSNHRSCADNQGCDTGTNCRTYNKSRCHDAAANNQSYFTTDIKSRDNDATATDDDESSGNDTSASDHKGRDNDATTTDKCTANSLTANYKSYDNTAAAGDDKRSGNDTSTAHVEGRDNATTTDRITDNDVTAYSKSRCHSTATDDDESSGNNASTADVEDRDNNSTITDNSTDNDAAGADVESGGKNASTVDVNGRDNDTTATTEGRATADKQTNCPNNTSCADESPHRGANDCSPARPDTYTDKSTADNGTNDIGKGVSFCNLDIGAHDKQYVQSQTQDMRQLRCSRWVH</sequence>